<keyword evidence="3" id="KW-0539">Nucleus</keyword>
<feature type="compositionally biased region" description="Basic residues" evidence="4">
    <location>
        <begin position="27"/>
        <end position="37"/>
    </location>
</feature>
<organism evidence="5 6">
    <name type="scientific">Pieris brassicae</name>
    <name type="common">White butterfly</name>
    <name type="synonym">Large white butterfly</name>
    <dbReference type="NCBI Taxonomy" id="7116"/>
    <lineage>
        <taxon>Eukaryota</taxon>
        <taxon>Metazoa</taxon>
        <taxon>Ecdysozoa</taxon>
        <taxon>Arthropoda</taxon>
        <taxon>Hexapoda</taxon>
        <taxon>Insecta</taxon>
        <taxon>Pterygota</taxon>
        <taxon>Neoptera</taxon>
        <taxon>Endopterygota</taxon>
        <taxon>Lepidoptera</taxon>
        <taxon>Glossata</taxon>
        <taxon>Ditrysia</taxon>
        <taxon>Papilionoidea</taxon>
        <taxon>Pieridae</taxon>
        <taxon>Pierinae</taxon>
        <taxon>Pieris</taxon>
    </lineage>
</organism>
<dbReference type="PANTHER" id="PTHR16088">
    <property type="entry name" value="YY1 ASSOCIATED PROTEIN-RELATED"/>
    <property type="match status" value="1"/>
</dbReference>
<gene>
    <name evidence="5" type="ORF">PIBRA_LOCUS5895</name>
</gene>
<keyword evidence="6" id="KW-1185">Reference proteome</keyword>
<comment type="caution">
    <text evidence="5">The sequence shown here is derived from an EMBL/GenBank/DDBJ whole genome shotgun (WGS) entry which is preliminary data.</text>
</comment>
<feature type="compositionally biased region" description="Polar residues" evidence="4">
    <location>
        <begin position="1066"/>
        <end position="1081"/>
    </location>
</feature>
<evidence type="ECO:0000256" key="3">
    <source>
        <dbReference type="ARBA" id="ARBA00023242"/>
    </source>
</evidence>
<feature type="region of interest" description="Disordered" evidence="4">
    <location>
        <begin position="1140"/>
        <end position="1186"/>
    </location>
</feature>
<feature type="region of interest" description="Disordered" evidence="4">
    <location>
        <begin position="150"/>
        <end position="200"/>
    </location>
</feature>
<keyword evidence="1" id="KW-0805">Transcription regulation</keyword>
<accession>A0A9P0X948</accession>
<evidence type="ECO:0000256" key="2">
    <source>
        <dbReference type="ARBA" id="ARBA00023163"/>
    </source>
</evidence>
<proteinExistence type="predicted"/>
<feature type="region of interest" description="Disordered" evidence="4">
    <location>
        <begin position="273"/>
        <end position="302"/>
    </location>
</feature>
<reference evidence="5" key="1">
    <citation type="submission" date="2022-05" db="EMBL/GenBank/DDBJ databases">
        <authorList>
            <person name="Okamura Y."/>
        </authorList>
    </citation>
    <scope>NUCLEOTIDE SEQUENCE</scope>
</reference>
<keyword evidence="2" id="KW-0804">Transcription</keyword>
<evidence type="ECO:0000313" key="6">
    <source>
        <dbReference type="Proteomes" id="UP001152562"/>
    </source>
</evidence>
<feature type="compositionally biased region" description="Polar residues" evidence="4">
    <location>
        <begin position="12"/>
        <end position="25"/>
    </location>
</feature>
<name>A0A9P0X948_PIEBR</name>
<evidence type="ECO:0000256" key="4">
    <source>
        <dbReference type="SAM" id="MobiDB-lite"/>
    </source>
</evidence>
<feature type="compositionally biased region" description="Basic and acidic residues" evidence="4">
    <location>
        <begin position="358"/>
        <end position="380"/>
    </location>
</feature>
<dbReference type="PANTHER" id="PTHR16088:SF3">
    <property type="entry name" value="GON-4-LIKE PROTEIN"/>
    <property type="match status" value="1"/>
</dbReference>
<evidence type="ECO:0000256" key="1">
    <source>
        <dbReference type="ARBA" id="ARBA00023015"/>
    </source>
</evidence>
<feature type="region of interest" description="Disordered" evidence="4">
    <location>
        <begin position="347"/>
        <end position="383"/>
    </location>
</feature>
<feature type="region of interest" description="Disordered" evidence="4">
    <location>
        <begin position="1060"/>
        <end position="1088"/>
    </location>
</feature>
<evidence type="ECO:0000313" key="5">
    <source>
        <dbReference type="EMBL" id="CAH4029111.1"/>
    </source>
</evidence>
<feature type="region of interest" description="Disordered" evidence="4">
    <location>
        <begin position="1"/>
        <end position="47"/>
    </location>
</feature>
<protein>
    <submittedName>
        <fullName evidence="5">Uncharacterized protein</fullName>
    </submittedName>
</protein>
<dbReference type="Proteomes" id="UP001152562">
    <property type="component" value="Unassembled WGS sequence"/>
</dbReference>
<dbReference type="GO" id="GO:0006355">
    <property type="term" value="P:regulation of DNA-templated transcription"/>
    <property type="evidence" value="ECO:0007669"/>
    <property type="project" value="TreeGrafter"/>
</dbReference>
<dbReference type="InterPro" id="IPR052435">
    <property type="entry name" value="YY1-Transcr_Regul"/>
</dbReference>
<dbReference type="EMBL" id="CALOZG010000006">
    <property type="protein sequence ID" value="CAH4029111.1"/>
    <property type="molecule type" value="Genomic_DNA"/>
</dbReference>
<dbReference type="GO" id="GO:0005634">
    <property type="term" value="C:nucleus"/>
    <property type="evidence" value="ECO:0007669"/>
    <property type="project" value="TreeGrafter"/>
</dbReference>
<dbReference type="GO" id="GO:0003712">
    <property type="term" value="F:transcription coregulator activity"/>
    <property type="evidence" value="ECO:0007669"/>
    <property type="project" value="TreeGrafter"/>
</dbReference>
<sequence length="1334" mass="153368">MDSETPKEASLNVLNESSDENTITNKFKSRAKKRKRGSSTEDEVLPDNTLEIEKNLHASALRNNLDDTSVKKILKKVVTNDHVLAFVKMREKEDTVEAGEKVQPITRAKAKELMKASPQSAPWNLELTPIKHIHVKTRPEVKALIAQELPDDEDDEEYQPTNDEVQSDDDHTTCSDIDSLPATPSTPKSQTKSASAVITDGPFKVPQETVSQARRQLNLEEDATIALRTRSKLSLSETPIEHIESSFVPPDDIPHPDVDDLWNDFLKECLNPAANARNEDDDEADPEYSVAADPDAVEEDEESLENSLIKISKKELNDLVTELFNVMPEADLTPELNNSEQINNIQINGTEPSSIWEGKQEPIPDEDRSSNRLQFEKNDPPRLSIGKAEHVENEDIADIVIAGPITVDMREEQVEEPMDMVEPPPAVRGAIETPDNTLKVVIENDVITDEQILILQQQLRMHIQIATSNFLLLFVNPAYWTYAPKYKEYLETLHSMVEKQANSVARVCNLSSALELVRSWEDCVSEDTPENKKLVQFIQTEVDKSRRRSLGKNYYTGDFPDEFKNVTANSSVFLYPYLLPATPYRGVEIKRRTCYLPSEDKLIILGIDQFWSYVEANPDLYPPPPIKNMRHRWGIGITLDLVCKYMFPWISPKTLAGHVSAVRKNKQTDHIITKYFKTREVPKTKHVLIPFNAELTLYEQPESEMPTIWVRYLAKSSKRFRKHLQKKRPTNFQPPKGIEISQANIIETPKPPLPIQFTQEIVSNRINLHPVKPANPDRMDIVIEQPTNEIDPEKELEPIEDPQVIMDTEHCSCCELLRKISKYKQKRITEYVKKFVVRMQCPCRSIRYPKITNRLKIMLSYYKNCSKNVFSDLKSRIEAAKKPEVCKLGIAKEAEERLTEAKDREFVRTFLMRLSLRQNKIRNTRTKRTLFTILSRFKSEDDDPLKLMDDIYKACDVELADMYNEFLGFLNPEQADQIDKFREYFISNAMDDLIQKTEEIVTDKSKKINILKYLSTLSRNSPLSCVMCTKLMDNMRQYPQLARYCFSLFPHRRKVRIVTSEELRSSSEQTSPQTQIAPNETLNNNNDRILRSNNNAQIKILNKDKINAQVVLQAVDPQESIAPYQRQDEINSEIQNEEIISQENDGEDEEEKASNENSESENENQSGTENLDHERNESGDSDGDETEQGALMICEDNVDVICLSSNKSDDDEDDIDEKPLVDIKEEKSDDKMCDIIEEKFIPIDENKVKTEVDPLSDYDQEKTEDVEWGREEDKLILEVLIQLSPEEKIEHSIDEIVEILEKKNIPQIIAKTLTKKSLYDIRVRILYLLQILLK</sequence>
<feature type="compositionally biased region" description="Polar residues" evidence="4">
    <location>
        <begin position="182"/>
        <end position="196"/>
    </location>
</feature>